<sequence>STLGYLDPQYFQSVQLTEKSDVYSFGVVLVELLTGLKPVSFQRMRYQSNLAIYFLETIKSKTLLEILDRRLYIEEPTSKESMGKMANLAKECLSVEGERRSTMKEVVQELLWIREGTRPRAWLDNGVVQNQEEMAGLMEDVDEMGDLYPPLSFNTESFSFPDQLNWGVCVMLGTVILGGGVMGLILKRRKFMLAKEDNFRRNRGTHLQRLISSRIDGMRIFSVDEIEKASDKFSESFVLGAGG</sequence>
<reference evidence="5 6" key="1">
    <citation type="journal article" date="2021" name="Nat. Plants">
        <title>The Taxus genome provides insights into paclitaxel biosynthesis.</title>
        <authorList>
            <person name="Xiong X."/>
            <person name="Gou J."/>
            <person name="Liao Q."/>
            <person name="Li Y."/>
            <person name="Zhou Q."/>
            <person name="Bi G."/>
            <person name="Li C."/>
            <person name="Du R."/>
            <person name="Wang X."/>
            <person name="Sun T."/>
            <person name="Guo L."/>
            <person name="Liang H."/>
            <person name="Lu P."/>
            <person name="Wu Y."/>
            <person name="Zhang Z."/>
            <person name="Ro D.K."/>
            <person name="Shang Y."/>
            <person name="Huang S."/>
            <person name="Yan J."/>
        </authorList>
    </citation>
    <scope>NUCLEOTIDE SEQUENCE [LARGE SCALE GENOMIC DNA]</scope>
    <source>
        <strain evidence="5">Ta-2019</strain>
    </source>
</reference>
<evidence type="ECO:0000259" key="4">
    <source>
        <dbReference type="PROSITE" id="PS50011"/>
    </source>
</evidence>
<protein>
    <recommendedName>
        <fullName evidence="4">Protein kinase domain-containing protein</fullName>
    </recommendedName>
</protein>
<keyword evidence="3" id="KW-0472">Membrane</keyword>
<dbReference type="SUPFAM" id="SSF56112">
    <property type="entry name" value="Protein kinase-like (PK-like)"/>
    <property type="match status" value="1"/>
</dbReference>
<keyword evidence="3" id="KW-1133">Transmembrane helix</keyword>
<dbReference type="AlphaFoldDB" id="A0AA38FXP5"/>
<evidence type="ECO:0000256" key="2">
    <source>
        <dbReference type="ARBA" id="ARBA00022840"/>
    </source>
</evidence>
<dbReference type="PANTHER" id="PTHR27005">
    <property type="entry name" value="WALL-ASSOCIATED RECEPTOR KINASE-LIKE 21"/>
    <property type="match status" value="1"/>
</dbReference>
<keyword evidence="2" id="KW-0067">ATP-binding</keyword>
<dbReference type="EMBL" id="JAHRHJ020000006">
    <property type="protein sequence ID" value="KAH9312115.1"/>
    <property type="molecule type" value="Genomic_DNA"/>
</dbReference>
<proteinExistence type="predicted"/>
<name>A0AA38FXP5_TAXCH</name>
<dbReference type="PROSITE" id="PS50011">
    <property type="entry name" value="PROTEIN_KINASE_DOM"/>
    <property type="match status" value="1"/>
</dbReference>
<organism evidence="5 6">
    <name type="scientific">Taxus chinensis</name>
    <name type="common">Chinese yew</name>
    <name type="synonym">Taxus wallichiana var. chinensis</name>
    <dbReference type="NCBI Taxonomy" id="29808"/>
    <lineage>
        <taxon>Eukaryota</taxon>
        <taxon>Viridiplantae</taxon>
        <taxon>Streptophyta</taxon>
        <taxon>Embryophyta</taxon>
        <taxon>Tracheophyta</taxon>
        <taxon>Spermatophyta</taxon>
        <taxon>Pinopsida</taxon>
        <taxon>Pinidae</taxon>
        <taxon>Conifers II</taxon>
        <taxon>Cupressales</taxon>
        <taxon>Taxaceae</taxon>
        <taxon>Taxus</taxon>
    </lineage>
</organism>
<dbReference type="Gene3D" id="1.10.510.10">
    <property type="entry name" value="Transferase(Phosphotransferase) domain 1"/>
    <property type="match status" value="1"/>
</dbReference>
<feature type="transmembrane region" description="Helical" evidence="3">
    <location>
        <begin position="164"/>
        <end position="186"/>
    </location>
</feature>
<dbReference type="InterPro" id="IPR045274">
    <property type="entry name" value="WAK-like"/>
</dbReference>
<keyword evidence="6" id="KW-1185">Reference proteome</keyword>
<accession>A0AA38FXP5</accession>
<dbReference type="Proteomes" id="UP000824469">
    <property type="component" value="Unassembled WGS sequence"/>
</dbReference>
<keyword evidence="1" id="KW-0547">Nucleotide-binding</keyword>
<comment type="caution">
    <text evidence="5">The sequence shown here is derived from an EMBL/GenBank/DDBJ whole genome shotgun (WGS) entry which is preliminary data.</text>
</comment>
<feature type="non-terminal residue" evidence="5">
    <location>
        <position position="1"/>
    </location>
</feature>
<feature type="domain" description="Protein kinase" evidence="4">
    <location>
        <begin position="1"/>
        <end position="113"/>
    </location>
</feature>
<dbReference type="GO" id="GO:0004674">
    <property type="term" value="F:protein serine/threonine kinase activity"/>
    <property type="evidence" value="ECO:0007669"/>
    <property type="project" value="TreeGrafter"/>
</dbReference>
<evidence type="ECO:0000313" key="6">
    <source>
        <dbReference type="Proteomes" id="UP000824469"/>
    </source>
</evidence>
<dbReference type="GO" id="GO:0007166">
    <property type="term" value="P:cell surface receptor signaling pathway"/>
    <property type="evidence" value="ECO:0007669"/>
    <property type="project" value="InterPro"/>
</dbReference>
<evidence type="ECO:0000313" key="5">
    <source>
        <dbReference type="EMBL" id="KAH9312115.1"/>
    </source>
</evidence>
<dbReference type="PANTHER" id="PTHR27005:SF283">
    <property type="entry name" value="OS02G0633066 PROTEIN"/>
    <property type="match status" value="1"/>
</dbReference>
<gene>
    <name evidence="5" type="ORF">KI387_027150</name>
</gene>
<dbReference type="InterPro" id="IPR011009">
    <property type="entry name" value="Kinase-like_dom_sf"/>
</dbReference>
<evidence type="ECO:0000256" key="1">
    <source>
        <dbReference type="ARBA" id="ARBA00022741"/>
    </source>
</evidence>
<keyword evidence="3" id="KW-0812">Transmembrane</keyword>
<dbReference type="Pfam" id="PF07714">
    <property type="entry name" value="PK_Tyr_Ser-Thr"/>
    <property type="match status" value="1"/>
</dbReference>
<dbReference type="GO" id="GO:0005886">
    <property type="term" value="C:plasma membrane"/>
    <property type="evidence" value="ECO:0007669"/>
    <property type="project" value="TreeGrafter"/>
</dbReference>
<dbReference type="GO" id="GO:0005524">
    <property type="term" value="F:ATP binding"/>
    <property type="evidence" value="ECO:0007669"/>
    <property type="project" value="UniProtKB-KW"/>
</dbReference>
<dbReference type="InterPro" id="IPR001245">
    <property type="entry name" value="Ser-Thr/Tyr_kinase_cat_dom"/>
</dbReference>
<dbReference type="InterPro" id="IPR000719">
    <property type="entry name" value="Prot_kinase_dom"/>
</dbReference>
<evidence type="ECO:0000256" key="3">
    <source>
        <dbReference type="SAM" id="Phobius"/>
    </source>
</evidence>